<protein>
    <submittedName>
        <fullName evidence="1">4219_t:CDS:1</fullName>
    </submittedName>
</protein>
<accession>A0ACA9LI99</accession>
<evidence type="ECO:0000313" key="2">
    <source>
        <dbReference type="Proteomes" id="UP000789366"/>
    </source>
</evidence>
<dbReference type="Proteomes" id="UP000789366">
    <property type="component" value="Unassembled WGS sequence"/>
</dbReference>
<comment type="caution">
    <text evidence="1">The sequence shown here is derived from an EMBL/GenBank/DDBJ whole genome shotgun (WGS) entry which is preliminary data.</text>
</comment>
<dbReference type="EMBL" id="CAJVPW010003695">
    <property type="protein sequence ID" value="CAG8528141.1"/>
    <property type="molecule type" value="Genomic_DNA"/>
</dbReference>
<proteinExistence type="predicted"/>
<organism evidence="1 2">
    <name type="scientific">Cetraspora pellucida</name>
    <dbReference type="NCBI Taxonomy" id="1433469"/>
    <lineage>
        <taxon>Eukaryota</taxon>
        <taxon>Fungi</taxon>
        <taxon>Fungi incertae sedis</taxon>
        <taxon>Mucoromycota</taxon>
        <taxon>Glomeromycotina</taxon>
        <taxon>Glomeromycetes</taxon>
        <taxon>Diversisporales</taxon>
        <taxon>Gigasporaceae</taxon>
        <taxon>Cetraspora</taxon>
    </lineage>
</organism>
<keyword evidence="2" id="KW-1185">Reference proteome</keyword>
<reference evidence="1" key="1">
    <citation type="submission" date="2021-06" db="EMBL/GenBank/DDBJ databases">
        <authorList>
            <person name="Kallberg Y."/>
            <person name="Tangrot J."/>
            <person name="Rosling A."/>
        </authorList>
    </citation>
    <scope>NUCLEOTIDE SEQUENCE</scope>
    <source>
        <strain evidence="1">28 12/20/2015</strain>
    </source>
</reference>
<name>A0ACA9LI99_9GLOM</name>
<gene>
    <name evidence="1" type="ORF">SPELUC_LOCUS4243</name>
</gene>
<sequence length="51" mass="5776">CSNLQNHNNNNSNPSVQQPLDIIGLDETEEILLQDADLDNRNEIEDLNDDI</sequence>
<evidence type="ECO:0000313" key="1">
    <source>
        <dbReference type="EMBL" id="CAG8528141.1"/>
    </source>
</evidence>
<feature type="non-terminal residue" evidence="1">
    <location>
        <position position="1"/>
    </location>
</feature>